<name>A0ABP0UYT8_9BRYO</name>
<dbReference type="InterPro" id="IPR000387">
    <property type="entry name" value="Tyr_Pase_dom"/>
</dbReference>
<evidence type="ECO:0000256" key="7">
    <source>
        <dbReference type="SAM" id="MobiDB-lite"/>
    </source>
</evidence>
<sequence length="631" mass="69764">MGTGPEKSGVIVSEIMKDKLYFAPLNRPEDSAIVHRLPKPASGFNIDNELVYEPFFADFGPLNLACTYRFCWKLHGLLKEADEQNQCVFFWCSAEPKKKSNAAVLVGAYLVLFGGVEAEAAYQTLSRFQPFMPFRDPTCGISTYHLSVYDCIQAISKAQKLDWIDFNNFRLDEYEYFEQVKNGDLNWMVPGKLVAFSGPSARRLEIYGYRTLVPEDYVEYFQRVGVSGIIRLNRRVYERRRFTDHGLSHYDLYFPDGSCPPERIVKRFLEIVEGTSGALAVHCKAGLGRTGVLIGCYIMKHYKFTCNEALGYLRIVRPGSVIGPQQHFLRDIQVRMWKAGDAMRNQKVVRNMNSCQVFPKSVQDTVISILPNQPGSVTGVPSPSSTPNAGGAAWTQGNNNLLASKKYTANPVLGRDNAQDREIHGTSGFGQNWKGGVARLQDHTTPRSPPQQLKISALRDETSEDEGPGSIRAGESRLFFVPTPAQDRFSQLGGQRAGKAVNIETSLGGLSINSTCQPSSSYLSTKSIFHSSPYNSRLPLNNSIRRLSSYRITSVHSPGILHNATGAVSKVPAGGGVIVQRLLNAAGQPRKVVMPVGQERAAPPSQPLTKRRENSLSHNLTAASKSLQYGS</sequence>
<dbReference type="CDD" id="cd17657">
    <property type="entry name" value="CDC14_N"/>
    <property type="match status" value="1"/>
</dbReference>
<keyword evidence="11" id="KW-1185">Reference proteome</keyword>
<dbReference type="PROSITE" id="PS50056">
    <property type="entry name" value="TYR_PHOSPHATASE_2"/>
    <property type="match status" value="1"/>
</dbReference>
<evidence type="ECO:0000256" key="4">
    <source>
        <dbReference type="ARBA" id="ARBA00022801"/>
    </source>
</evidence>
<dbReference type="CDD" id="cd14499">
    <property type="entry name" value="CDC14_C"/>
    <property type="match status" value="1"/>
</dbReference>
<dbReference type="InterPro" id="IPR044506">
    <property type="entry name" value="CDC14_C"/>
</dbReference>
<dbReference type="InterPro" id="IPR029260">
    <property type="entry name" value="DSPn"/>
</dbReference>
<dbReference type="Gene3D" id="3.90.190.10">
    <property type="entry name" value="Protein tyrosine phosphatase superfamily"/>
    <property type="match status" value="2"/>
</dbReference>
<dbReference type="EC" id="3.1.3.48" evidence="2"/>
<dbReference type="Pfam" id="PF00782">
    <property type="entry name" value="DSPc"/>
    <property type="match status" value="1"/>
</dbReference>
<dbReference type="Proteomes" id="UP001497512">
    <property type="component" value="Chromosome 8"/>
</dbReference>
<evidence type="ECO:0000256" key="2">
    <source>
        <dbReference type="ARBA" id="ARBA00013064"/>
    </source>
</evidence>
<gene>
    <name evidence="10" type="ORF">CSSPTR1EN2_LOCUS21745</name>
</gene>
<feature type="region of interest" description="Disordered" evidence="7">
    <location>
        <begin position="598"/>
        <end position="631"/>
    </location>
</feature>
<comment type="similarity">
    <text evidence="1">Belongs to the protein-tyrosine phosphatase family. Non-receptor class CDC14 subfamily.</text>
</comment>
<proteinExistence type="inferred from homology"/>
<organism evidence="10 11">
    <name type="scientific">Sphagnum troendelagicum</name>
    <dbReference type="NCBI Taxonomy" id="128251"/>
    <lineage>
        <taxon>Eukaryota</taxon>
        <taxon>Viridiplantae</taxon>
        <taxon>Streptophyta</taxon>
        <taxon>Embryophyta</taxon>
        <taxon>Bryophyta</taxon>
        <taxon>Sphagnophytina</taxon>
        <taxon>Sphagnopsida</taxon>
        <taxon>Sphagnales</taxon>
        <taxon>Sphagnaceae</taxon>
        <taxon>Sphagnum</taxon>
    </lineage>
</organism>
<keyword evidence="6" id="KW-0131">Cell cycle</keyword>
<dbReference type="SMART" id="SM00195">
    <property type="entry name" value="DSPc"/>
    <property type="match status" value="1"/>
</dbReference>
<dbReference type="InterPro" id="IPR050561">
    <property type="entry name" value="PTP"/>
</dbReference>
<evidence type="ECO:0000259" key="9">
    <source>
        <dbReference type="PROSITE" id="PS50056"/>
    </source>
</evidence>
<evidence type="ECO:0000256" key="5">
    <source>
        <dbReference type="ARBA" id="ARBA00022912"/>
    </source>
</evidence>
<dbReference type="InterPro" id="IPR000340">
    <property type="entry name" value="Dual-sp_phosphatase_cat-dom"/>
</dbReference>
<dbReference type="InterPro" id="IPR020422">
    <property type="entry name" value="TYR_PHOSPHATASE_DUAL_dom"/>
</dbReference>
<accession>A0ABP0UYT8</accession>
<feature type="domain" description="Tyrosine specific protein phosphatases" evidence="9">
    <location>
        <begin position="266"/>
        <end position="328"/>
    </location>
</feature>
<evidence type="ECO:0000256" key="3">
    <source>
        <dbReference type="ARBA" id="ARBA00022618"/>
    </source>
</evidence>
<keyword evidence="4" id="KW-0378">Hydrolase</keyword>
<dbReference type="Pfam" id="PF14671">
    <property type="entry name" value="DSPn"/>
    <property type="match status" value="1"/>
</dbReference>
<dbReference type="EMBL" id="OZ019900">
    <property type="protein sequence ID" value="CAK9233832.1"/>
    <property type="molecule type" value="Genomic_DNA"/>
</dbReference>
<protein>
    <recommendedName>
        <fullName evidence="2">protein-tyrosine-phosphatase</fullName>
        <ecNumber evidence="2">3.1.3.48</ecNumber>
    </recommendedName>
</protein>
<dbReference type="InterPro" id="IPR029021">
    <property type="entry name" value="Prot-tyrosine_phosphatase-like"/>
</dbReference>
<evidence type="ECO:0000313" key="11">
    <source>
        <dbReference type="Proteomes" id="UP001497512"/>
    </source>
</evidence>
<evidence type="ECO:0000256" key="6">
    <source>
        <dbReference type="ARBA" id="ARBA00023306"/>
    </source>
</evidence>
<keyword evidence="3" id="KW-0132">Cell division</keyword>
<evidence type="ECO:0000256" key="1">
    <source>
        <dbReference type="ARBA" id="ARBA00007315"/>
    </source>
</evidence>
<evidence type="ECO:0000313" key="10">
    <source>
        <dbReference type="EMBL" id="CAK9233832.1"/>
    </source>
</evidence>
<dbReference type="PROSITE" id="PS50054">
    <property type="entry name" value="TYR_PHOSPHATASE_DUAL"/>
    <property type="match status" value="1"/>
</dbReference>
<keyword evidence="5" id="KW-0904">Protein phosphatase</keyword>
<evidence type="ECO:0000259" key="8">
    <source>
        <dbReference type="PROSITE" id="PS50054"/>
    </source>
</evidence>
<feature type="domain" description="Tyrosine-protein phosphatase" evidence="8">
    <location>
        <begin position="183"/>
        <end position="341"/>
    </location>
</feature>
<dbReference type="SUPFAM" id="SSF52799">
    <property type="entry name" value="(Phosphotyrosine protein) phosphatases II"/>
    <property type="match status" value="2"/>
</dbReference>
<dbReference type="PANTHER" id="PTHR23339">
    <property type="entry name" value="TYROSINE SPECIFIC PROTEIN PHOSPHATASE AND DUAL SPECIFICITY PROTEIN PHOSPHATASE"/>
    <property type="match status" value="1"/>
</dbReference>
<reference evidence="10" key="1">
    <citation type="submission" date="2024-02" db="EMBL/GenBank/DDBJ databases">
        <authorList>
            <consortium name="ELIXIR-Norway"/>
            <consortium name="Elixir Norway"/>
        </authorList>
    </citation>
    <scope>NUCLEOTIDE SEQUENCE</scope>
</reference>
<dbReference type="InterPro" id="IPR016130">
    <property type="entry name" value="Tyr_Pase_AS"/>
</dbReference>
<feature type="compositionally biased region" description="Polar residues" evidence="7">
    <location>
        <begin position="616"/>
        <end position="631"/>
    </location>
</feature>
<dbReference type="PROSITE" id="PS00383">
    <property type="entry name" value="TYR_PHOSPHATASE_1"/>
    <property type="match status" value="1"/>
</dbReference>